<evidence type="ECO:0000256" key="3">
    <source>
        <dbReference type="ARBA" id="ARBA00023163"/>
    </source>
</evidence>
<dbReference type="RefSeq" id="WP_377181193.1">
    <property type="nucleotide sequence ID" value="NZ_JBHUOG010000001.1"/>
</dbReference>
<dbReference type="SUPFAM" id="SSF53822">
    <property type="entry name" value="Periplasmic binding protein-like I"/>
    <property type="match status" value="1"/>
</dbReference>
<comment type="caution">
    <text evidence="5">The sequence shown here is derived from an EMBL/GenBank/DDBJ whole genome shotgun (WGS) entry which is preliminary data.</text>
</comment>
<dbReference type="CDD" id="cd06267">
    <property type="entry name" value="PBP1_LacI_sugar_binding-like"/>
    <property type="match status" value="1"/>
</dbReference>
<dbReference type="SMART" id="SM00354">
    <property type="entry name" value="HTH_LACI"/>
    <property type="match status" value="1"/>
</dbReference>
<dbReference type="InterPro" id="IPR028082">
    <property type="entry name" value="Peripla_BP_I"/>
</dbReference>
<keyword evidence="2 5" id="KW-0238">DNA-binding</keyword>
<dbReference type="CDD" id="cd01392">
    <property type="entry name" value="HTH_LacI"/>
    <property type="match status" value="1"/>
</dbReference>
<keyword evidence="6" id="KW-1185">Reference proteome</keyword>
<accession>A0ABW5VPP9</accession>
<dbReference type="Pfam" id="PF00532">
    <property type="entry name" value="Peripla_BP_1"/>
    <property type="match status" value="1"/>
</dbReference>
<evidence type="ECO:0000313" key="5">
    <source>
        <dbReference type="EMBL" id="MFD2793219.1"/>
    </source>
</evidence>
<gene>
    <name evidence="5" type="ORF">ACFS27_06630</name>
</gene>
<dbReference type="Pfam" id="PF00356">
    <property type="entry name" value="LacI"/>
    <property type="match status" value="1"/>
</dbReference>
<keyword evidence="3" id="KW-0804">Transcription</keyword>
<evidence type="ECO:0000256" key="2">
    <source>
        <dbReference type="ARBA" id="ARBA00023125"/>
    </source>
</evidence>
<name>A0ABW5VPP9_9MICO</name>
<dbReference type="InterPro" id="IPR001761">
    <property type="entry name" value="Peripla_BP/Lac1_sug-bd_dom"/>
</dbReference>
<feature type="domain" description="HTH lacI-type" evidence="4">
    <location>
        <begin position="9"/>
        <end position="63"/>
    </location>
</feature>
<sequence>MAAPTRRQPTILTVAEHAGVSRMTVSRVLSGGKNVRPELAERVHASVAALGYRRNEQARSLRPGQRSGLIGMAITNVANPYYGEFVLGADEVVSGSGRGLLIGSTSEDEAKERLLIADFIGRQVEGLIVVPTGARRHLLPGALGGVPLVLASRAVAGVRADTVLVADVQASYDQVSALIEAGHRRIGFLGTMTSVFTGQRRFEGFRLAHEDAGLELDDDLVLVGQQDVESATVAMRSLLRRADPPTAVFCANNRNAIGAVRALLGASRRARGAKPTALVSFDNFELADVLGIPVTIIDHDARDLGRQAASMLIGRLDGADDGLPQTVELSTRTLDYGGAPQLR</sequence>
<dbReference type="Gene3D" id="1.10.260.40">
    <property type="entry name" value="lambda repressor-like DNA-binding domains"/>
    <property type="match status" value="1"/>
</dbReference>
<organism evidence="5 6">
    <name type="scientific">Promicromonospora vindobonensis</name>
    <dbReference type="NCBI Taxonomy" id="195748"/>
    <lineage>
        <taxon>Bacteria</taxon>
        <taxon>Bacillati</taxon>
        <taxon>Actinomycetota</taxon>
        <taxon>Actinomycetes</taxon>
        <taxon>Micrococcales</taxon>
        <taxon>Promicromonosporaceae</taxon>
        <taxon>Promicromonospora</taxon>
    </lineage>
</organism>
<evidence type="ECO:0000313" key="6">
    <source>
        <dbReference type="Proteomes" id="UP001597479"/>
    </source>
</evidence>
<keyword evidence="1" id="KW-0805">Transcription regulation</keyword>
<dbReference type="PROSITE" id="PS50932">
    <property type="entry name" value="HTH_LACI_2"/>
    <property type="match status" value="1"/>
</dbReference>
<protein>
    <submittedName>
        <fullName evidence="5">LacI family DNA-binding transcriptional regulator</fullName>
    </submittedName>
</protein>
<dbReference type="InterPro" id="IPR010982">
    <property type="entry name" value="Lambda_DNA-bd_dom_sf"/>
</dbReference>
<dbReference type="PANTHER" id="PTHR30146">
    <property type="entry name" value="LACI-RELATED TRANSCRIPTIONAL REPRESSOR"/>
    <property type="match status" value="1"/>
</dbReference>
<dbReference type="EMBL" id="JBHUOG010000001">
    <property type="protein sequence ID" value="MFD2793219.1"/>
    <property type="molecule type" value="Genomic_DNA"/>
</dbReference>
<dbReference type="Gene3D" id="3.40.50.2300">
    <property type="match status" value="2"/>
</dbReference>
<dbReference type="InterPro" id="IPR000843">
    <property type="entry name" value="HTH_LacI"/>
</dbReference>
<dbReference type="Proteomes" id="UP001597479">
    <property type="component" value="Unassembled WGS sequence"/>
</dbReference>
<evidence type="ECO:0000256" key="1">
    <source>
        <dbReference type="ARBA" id="ARBA00023015"/>
    </source>
</evidence>
<proteinExistence type="predicted"/>
<evidence type="ECO:0000259" key="4">
    <source>
        <dbReference type="PROSITE" id="PS50932"/>
    </source>
</evidence>
<dbReference type="SUPFAM" id="SSF47413">
    <property type="entry name" value="lambda repressor-like DNA-binding domains"/>
    <property type="match status" value="1"/>
</dbReference>
<reference evidence="6" key="1">
    <citation type="journal article" date="2019" name="Int. J. Syst. Evol. Microbiol.">
        <title>The Global Catalogue of Microorganisms (GCM) 10K type strain sequencing project: providing services to taxonomists for standard genome sequencing and annotation.</title>
        <authorList>
            <consortium name="The Broad Institute Genomics Platform"/>
            <consortium name="The Broad Institute Genome Sequencing Center for Infectious Disease"/>
            <person name="Wu L."/>
            <person name="Ma J."/>
        </authorList>
    </citation>
    <scope>NUCLEOTIDE SEQUENCE [LARGE SCALE GENOMIC DNA]</scope>
    <source>
        <strain evidence="6">CCM 7044</strain>
    </source>
</reference>
<dbReference type="PANTHER" id="PTHR30146:SF109">
    <property type="entry name" value="HTH-TYPE TRANSCRIPTIONAL REGULATOR GALS"/>
    <property type="match status" value="1"/>
</dbReference>
<dbReference type="GO" id="GO:0003677">
    <property type="term" value="F:DNA binding"/>
    <property type="evidence" value="ECO:0007669"/>
    <property type="project" value="UniProtKB-KW"/>
</dbReference>